<dbReference type="Proteomes" id="UP000182740">
    <property type="component" value="Unassembled WGS sequence"/>
</dbReference>
<feature type="region of interest" description="Disordered" evidence="1">
    <location>
        <begin position="105"/>
        <end position="129"/>
    </location>
</feature>
<protein>
    <submittedName>
        <fullName evidence="2">Uncharacterized protein</fullName>
    </submittedName>
</protein>
<dbReference type="AlphaFoldDB" id="A0A1K1PAK6"/>
<proteinExistence type="predicted"/>
<organism evidence="2 3">
    <name type="scientific">Amycolatopsis australiensis</name>
    <dbReference type="NCBI Taxonomy" id="546364"/>
    <lineage>
        <taxon>Bacteria</taxon>
        <taxon>Bacillati</taxon>
        <taxon>Actinomycetota</taxon>
        <taxon>Actinomycetes</taxon>
        <taxon>Pseudonocardiales</taxon>
        <taxon>Pseudonocardiaceae</taxon>
        <taxon>Amycolatopsis</taxon>
    </lineage>
</organism>
<reference evidence="3" key="1">
    <citation type="submission" date="2016-11" db="EMBL/GenBank/DDBJ databases">
        <authorList>
            <person name="Varghese N."/>
            <person name="Submissions S."/>
        </authorList>
    </citation>
    <scope>NUCLEOTIDE SEQUENCE [LARGE SCALE GENOMIC DNA]</scope>
    <source>
        <strain evidence="3">DSM 44671</strain>
    </source>
</reference>
<evidence type="ECO:0000313" key="2">
    <source>
        <dbReference type="EMBL" id="SFW44834.1"/>
    </source>
</evidence>
<gene>
    <name evidence="2" type="ORF">SAMN04489730_0424</name>
</gene>
<sequence>MNLERFADGHLTSVDVAGRRVTVELAAYADHRLVPGEVSVVEVFALTADPAELRMTEPPAADHTIEEPSWWDHDGLRTVEFFAPLRIRVTAAAFELTRLRTERRPVRPAPSATDCAFATSRPPEPRELGGSVVWRTYGGDAGTPADPDGWFLQRRDRPATSPTGVLCSIAPGRVTFRRYDADDDLWRAVRLVAGEDASRAWCGNCVFTPADWVAWVTAGTMPPVERLKP</sequence>
<dbReference type="STRING" id="546364.SAMN04489730_0424"/>
<dbReference type="OrthoDB" id="3618043at2"/>
<evidence type="ECO:0000256" key="1">
    <source>
        <dbReference type="SAM" id="MobiDB-lite"/>
    </source>
</evidence>
<accession>A0A1K1PAK6</accession>
<name>A0A1K1PAK6_9PSEU</name>
<keyword evidence="3" id="KW-1185">Reference proteome</keyword>
<evidence type="ECO:0000313" key="3">
    <source>
        <dbReference type="Proteomes" id="UP000182740"/>
    </source>
</evidence>
<dbReference type="EMBL" id="FPJG01000006">
    <property type="protein sequence ID" value="SFW44834.1"/>
    <property type="molecule type" value="Genomic_DNA"/>
</dbReference>
<dbReference type="RefSeq" id="WP_072474650.1">
    <property type="nucleotide sequence ID" value="NZ_FPJG01000006.1"/>
</dbReference>